<evidence type="ECO:0000256" key="1">
    <source>
        <dbReference type="ARBA" id="ARBA00004141"/>
    </source>
</evidence>
<feature type="region of interest" description="Disordered" evidence="5">
    <location>
        <begin position="961"/>
        <end position="1031"/>
    </location>
</feature>
<keyword evidence="2 6" id="KW-0812">Transmembrane</keyword>
<dbReference type="AlphaFoldDB" id="D7FR41"/>
<feature type="compositionally biased region" description="Polar residues" evidence="5">
    <location>
        <begin position="901"/>
        <end position="912"/>
    </location>
</feature>
<feature type="transmembrane region" description="Helical" evidence="6">
    <location>
        <begin position="666"/>
        <end position="688"/>
    </location>
</feature>
<dbReference type="EMBL" id="FN648387">
    <property type="protein sequence ID" value="CBJ26108.1"/>
    <property type="molecule type" value="Genomic_DNA"/>
</dbReference>
<dbReference type="STRING" id="2880.D7FR41"/>
<dbReference type="OrthoDB" id="10068803at2759"/>
<feature type="compositionally biased region" description="Low complexity" evidence="5">
    <location>
        <begin position="978"/>
        <end position="988"/>
    </location>
</feature>
<feature type="compositionally biased region" description="Low complexity" evidence="5">
    <location>
        <begin position="709"/>
        <end position="722"/>
    </location>
</feature>
<feature type="compositionally biased region" description="Low complexity" evidence="5">
    <location>
        <begin position="788"/>
        <end position="798"/>
    </location>
</feature>
<feature type="domain" description="Ion transport" evidence="7">
    <location>
        <begin position="164"/>
        <end position="320"/>
    </location>
</feature>
<gene>
    <name evidence="8" type="ORF">Esi_0021_0051</name>
</gene>
<dbReference type="Pfam" id="PF00520">
    <property type="entry name" value="Ion_trans"/>
    <property type="match status" value="1"/>
</dbReference>
<dbReference type="OMA" id="ERIPWAF"/>
<feature type="transmembrane region" description="Helical" evidence="6">
    <location>
        <begin position="288"/>
        <end position="309"/>
    </location>
</feature>
<proteinExistence type="predicted"/>
<feature type="compositionally biased region" description="Polar residues" evidence="5">
    <location>
        <begin position="925"/>
        <end position="937"/>
    </location>
</feature>
<feature type="transmembrane region" description="Helical" evidence="6">
    <location>
        <begin position="571"/>
        <end position="593"/>
    </location>
</feature>
<keyword evidence="3 6" id="KW-1133">Transmembrane helix</keyword>
<dbReference type="Proteomes" id="UP000002630">
    <property type="component" value="Linkage Group LG14"/>
</dbReference>
<dbReference type="GO" id="GO:0016020">
    <property type="term" value="C:membrane"/>
    <property type="evidence" value="ECO:0007669"/>
    <property type="project" value="UniProtKB-SubCell"/>
</dbReference>
<dbReference type="GO" id="GO:0005216">
    <property type="term" value="F:monoatomic ion channel activity"/>
    <property type="evidence" value="ECO:0007669"/>
    <property type="project" value="InterPro"/>
</dbReference>
<dbReference type="Gene3D" id="1.10.287.70">
    <property type="match status" value="2"/>
</dbReference>
<dbReference type="PANTHER" id="PTHR46726">
    <property type="entry name" value="TWO PORE CHANNEL 3"/>
    <property type="match status" value="1"/>
</dbReference>
<feature type="compositionally biased region" description="Basic and acidic residues" evidence="5">
    <location>
        <begin position="727"/>
        <end position="739"/>
    </location>
</feature>
<accession>D7FR41</accession>
<sequence length="1043" mass="113555">MRSSLTKNFAVLSTSTSAYTTCVAPSRLFGCWCFGGVRRSSREPLTGSPARATHEDRSQLPEVQPLVAYDVDKHEVASIYVKDALAGRESPTCIHDQNSLRALKLVRNKAWNQLLNICTIAHLMLPIVEIQRCLPCMGMQKIPESLDSNSLHTGWRPTLLGSMWLECLLCLLYVYDLYKVALARWSRVTLPFLFISRRTYLKHFVGGVIRVLPRMLPVAFLMSFVVFFYAFIGYVLYRDEPRSSSLLQDLDLFSQPSSSAMTFLRIFTSIPFMLDVEHIYAGTKGIRVMGLSYGVIMVIFLGALVPAVANRNFQYQSKESYNWVKEQRKLALTRAFMLLRREEDRTVGREDWVRLMACLRPDCNAGHTSALFDAAKKAEDETVSLGGEDDRNRLSKGGFFMLCALGTASFSRARKDDAGSRRSGSKWKRIRQRLDAALSWSMPGSNFPLSRQVLNVAVVVQGYQIVLEGDDPERRPTWAYPLGGFLIAYFCVQASLWMIVDGARLYIRQWRHALGMCLNLIGVAYYMGLWFDGTGWHSFYQILQASRVVILWNVLHRLGSTSSEVATRLEFVFPAVLRASFVLFSVTYSYSVLAFDMYCATPLGVEPVDSVADHSMMQRWAYYKDVISFASLHQSFAAMTDVIMLSNWPLFMDAAGDVGNVVTAKLFFYSFKVLTFYFVMPVMLGFIVQSYMAAHIPGADSANNKPALSSSSRAVSDSLSFSRRSHRDGGGRGGAEDGRGGSASPLSSRVKSILETTGASSIRTIGEVGGVGGGASRLTRELGGGAGPAASLSSSGRSYGDGGEGAASGGAVGDMAGSRSGKASPKARAGGKDGASTTILDGSKFATFAGDAVDVDTLLEEGARGDGGSDSGGEDGDGEGGGLDDDDESSSSDDSSAPVVVTSQARSMSSTFWGAEQEKDHQRRGSSQASTEMQESLSRMEAENASLRALVDSMQMDLQMANARLYDEMQTPSRDRSPSPGRTPSRRGSGVDGSAHPGKPPLPLSFISPDSMAPLRKRVGSGTSSLGGMEAIAEIEDEEVGIV</sequence>
<feature type="transmembrane region" description="Helical" evidence="6">
    <location>
        <begin position="478"/>
        <end position="500"/>
    </location>
</feature>
<reference evidence="8 9" key="1">
    <citation type="journal article" date="2010" name="Nature">
        <title>The Ectocarpus genome and the independent evolution of multicellularity in brown algae.</title>
        <authorList>
            <person name="Cock J.M."/>
            <person name="Sterck L."/>
            <person name="Rouze P."/>
            <person name="Scornet D."/>
            <person name="Allen A.E."/>
            <person name="Amoutzias G."/>
            <person name="Anthouard V."/>
            <person name="Artiguenave F."/>
            <person name="Aury J.M."/>
            <person name="Badger J.H."/>
            <person name="Beszteri B."/>
            <person name="Billiau K."/>
            <person name="Bonnet E."/>
            <person name="Bothwell J.H."/>
            <person name="Bowler C."/>
            <person name="Boyen C."/>
            <person name="Brownlee C."/>
            <person name="Carrano C.J."/>
            <person name="Charrier B."/>
            <person name="Cho G.Y."/>
            <person name="Coelho S.M."/>
            <person name="Collen J."/>
            <person name="Corre E."/>
            <person name="Da Silva C."/>
            <person name="Delage L."/>
            <person name="Delaroque N."/>
            <person name="Dittami S.M."/>
            <person name="Doulbeau S."/>
            <person name="Elias M."/>
            <person name="Farnham G."/>
            <person name="Gachon C.M."/>
            <person name="Gschloessl B."/>
            <person name="Heesch S."/>
            <person name="Jabbari K."/>
            <person name="Jubin C."/>
            <person name="Kawai H."/>
            <person name="Kimura K."/>
            <person name="Kloareg B."/>
            <person name="Kupper F.C."/>
            <person name="Lang D."/>
            <person name="Le Bail A."/>
            <person name="Leblanc C."/>
            <person name="Lerouge P."/>
            <person name="Lohr M."/>
            <person name="Lopez P.J."/>
            <person name="Martens C."/>
            <person name="Maumus F."/>
            <person name="Michel G."/>
            <person name="Miranda-Saavedra D."/>
            <person name="Morales J."/>
            <person name="Moreau H."/>
            <person name="Motomura T."/>
            <person name="Nagasato C."/>
            <person name="Napoli C.A."/>
            <person name="Nelson D.R."/>
            <person name="Nyvall-Collen P."/>
            <person name="Peters A.F."/>
            <person name="Pommier C."/>
            <person name="Potin P."/>
            <person name="Poulain J."/>
            <person name="Quesneville H."/>
            <person name="Read B."/>
            <person name="Rensing S.A."/>
            <person name="Ritter A."/>
            <person name="Rousvoal S."/>
            <person name="Samanta M."/>
            <person name="Samson G."/>
            <person name="Schroeder D.C."/>
            <person name="Segurens B."/>
            <person name="Strittmatter M."/>
            <person name="Tonon T."/>
            <person name="Tregear J.W."/>
            <person name="Valentin K."/>
            <person name="von Dassow P."/>
            <person name="Yamagishi T."/>
            <person name="Van de Peer Y."/>
            <person name="Wincker P."/>
        </authorList>
    </citation>
    <scope>NUCLEOTIDE SEQUENCE [LARGE SCALE GENOMIC DNA]</scope>
    <source>
        <strain evidence="9">Ec32 / CCAP1310/4</strain>
    </source>
</reference>
<feature type="region of interest" description="Disordered" evidence="5">
    <location>
        <begin position="779"/>
        <end position="843"/>
    </location>
</feature>
<dbReference type="PANTHER" id="PTHR46726:SF1">
    <property type="entry name" value="TWO-PORE CALCIUM CHANNEL 3"/>
    <property type="match status" value="1"/>
</dbReference>
<feature type="region of interest" description="Disordered" evidence="5">
    <location>
        <begin position="858"/>
        <end position="944"/>
    </location>
</feature>
<evidence type="ECO:0000259" key="7">
    <source>
        <dbReference type="Pfam" id="PF00520"/>
    </source>
</evidence>
<evidence type="ECO:0000313" key="8">
    <source>
        <dbReference type="EMBL" id="CBJ26108.1"/>
    </source>
</evidence>
<protein>
    <submittedName>
        <fullName evidence="8">Voltage-gated Ion Channel (VIC) Superfamily</fullName>
    </submittedName>
</protein>
<keyword evidence="9" id="KW-1185">Reference proteome</keyword>
<keyword evidence="4 6" id="KW-0472">Membrane</keyword>
<feature type="compositionally biased region" description="Gly residues" evidence="5">
    <location>
        <begin position="799"/>
        <end position="812"/>
    </location>
</feature>
<name>D7FR41_ECTSI</name>
<feature type="region of interest" description="Disordered" evidence="5">
    <location>
        <begin position="704"/>
        <end position="750"/>
    </location>
</feature>
<evidence type="ECO:0000256" key="2">
    <source>
        <dbReference type="ARBA" id="ARBA00022692"/>
    </source>
</evidence>
<dbReference type="InterPro" id="IPR005821">
    <property type="entry name" value="Ion_trans_dom"/>
</dbReference>
<evidence type="ECO:0000256" key="5">
    <source>
        <dbReference type="SAM" id="MobiDB-lite"/>
    </source>
</evidence>
<comment type="subcellular location">
    <subcellularLocation>
        <location evidence="1">Membrane</location>
        <topology evidence="1">Multi-pass membrane protein</topology>
    </subcellularLocation>
</comment>
<feature type="transmembrane region" description="Helical" evidence="6">
    <location>
        <begin position="512"/>
        <end position="531"/>
    </location>
</feature>
<evidence type="ECO:0000256" key="3">
    <source>
        <dbReference type="ARBA" id="ARBA00022989"/>
    </source>
</evidence>
<evidence type="ECO:0000256" key="6">
    <source>
        <dbReference type="SAM" id="Phobius"/>
    </source>
</evidence>
<feature type="compositionally biased region" description="Acidic residues" evidence="5">
    <location>
        <begin position="872"/>
        <end position="891"/>
    </location>
</feature>
<evidence type="ECO:0000313" key="9">
    <source>
        <dbReference type="Proteomes" id="UP000002630"/>
    </source>
</evidence>
<feature type="transmembrane region" description="Helical" evidence="6">
    <location>
        <begin position="218"/>
        <end position="237"/>
    </location>
</feature>
<evidence type="ECO:0000256" key="4">
    <source>
        <dbReference type="ARBA" id="ARBA00023136"/>
    </source>
</evidence>
<organism evidence="8 9">
    <name type="scientific">Ectocarpus siliculosus</name>
    <name type="common">Brown alga</name>
    <name type="synonym">Conferva siliculosa</name>
    <dbReference type="NCBI Taxonomy" id="2880"/>
    <lineage>
        <taxon>Eukaryota</taxon>
        <taxon>Sar</taxon>
        <taxon>Stramenopiles</taxon>
        <taxon>Ochrophyta</taxon>
        <taxon>PX clade</taxon>
        <taxon>Phaeophyceae</taxon>
        <taxon>Ectocarpales</taxon>
        <taxon>Ectocarpaceae</taxon>
        <taxon>Ectocarpus</taxon>
    </lineage>
</organism>